<evidence type="ECO:0008006" key="3">
    <source>
        <dbReference type="Google" id="ProtNLM"/>
    </source>
</evidence>
<dbReference type="AlphaFoldDB" id="A0A1M6Z206"/>
<dbReference type="RefSeq" id="WP_143159858.1">
    <property type="nucleotide sequence ID" value="NZ_FRBL01000002.1"/>
</dbReference>
<reference evidence="1 2" key="1">
    <citation type="submission" date="2016-11" db="EMBL/GenBank/DDBJ databases">
        <authorList>
            <person name="Jaros S."/>
            <person name="Januszkiewicz K."/>
            <person name="Wedrychowicz H."/>
        </authorList>
    </citation>
    <scope>NUCLEOTIDE SEQUENCE [LARGE SCALE GENOMIC DNA]</scope>
    <source>
        <strain evidence="1 2">DSM 27406</strain>
    </source>
</reference>
<accession>A0A1M6Z206</accession>
<name>A0A1M6Z206_9BACT</name>
<protein>
    <recommendedName>
        <fullName evidence="3">CYTH domain-containing protein</fullName>
    </recommendedName>
</protein>
<keyword evidence="2" id="KW-1185">Reference proteome</keyword>
<dbReference type="EMBL" id="FRBL01000002">
    <property type="protein sequence ID" value="SHL24528.1"/>
    <property type="molecule type" value="Genomic_DNA"/>
</dbReference>
<gene>
    <name evidence="1" type="ORF">SAMN05444266_102583</name>
</gene>
<dbReference type="OrthoDB" id="979802at2"/>
<dbReference type="STRING" id="1419482.SAMN05444266_102583"/>
<evidence type="ECO:0000313" key="1">
    <source>
        <dbReference type="EMBL" id="SHL24528.1"/>
    </source>
</evidence>
<organism evidence="1 2">
    <name type="scientific">Chitinophaga jiangningensis</name>
    <dbReference type="NCBI Taxonomy" id="1419482"/>
    <lineage>
        <taxon>Bacteria</taxon>
        <taxon>Pseudomonadati</taxon>
        <taxon>Bacteroidota</taxon>
        <taxon>Chitinophagia</taxon>
        <taxon>Chitinophagales</taxon>
        <taxon>Chitinophagaceae</taxon>
        <taxon>Chitinophaga</taxon>
    </lineage>
</organism>
<evidence type="ECO:0000313" key="2">
    <source>
        <dbReference type="Proteomes" id="UP000184420"/>
    </source>
</evidence>
<dbReference type="Proteomes" id="UP000184420">
    <property type="component" value="Unassembled WGS sequence"/>
</dbReference>
<proteinExistence type="predicted"/>
<sequence>MQTLDTYRIPWWRKTLLFLRRFFQPKSIYRSQEIRWFFTKDDPGINAWFAQQGKLPSDAVPRTDTYFYLPNMDHSSIKLREGNMELKRRVTPAEMVRLSATVQGIIESWEKLTGKEIPNRVLDDVNTNNNYLRVRVHKRRTGVKVTRNGTADFNVFDISQKLESGCQIEYTALEIQDKQFFTFGIEWFGEAAPQEYAEYLTGVVAECNLPATNSLSYPMFIKQIMMDV</sequence>